<keyword evidence="8 12" id="KW-0460">Magnesium</keyword>
<dbReference type="Gene3D" id="3.30.540.10">
    <property type="entry name" value="Fructose-1,6-Bisphosphatase, subunit A, domain 1"/>
    <property type="match status" value="1"/>
</dbReference>
<evidence type="ECO:0000256" key="5">
    <source>
        <dbReference type="ARBA" id="ARBA00022605"/>
    </source>
</evidence>
<feature type="binding site" evidence="12">
    <location>
        <position position="90"/>
    </location>
    <ligand>
        <name>Mg(2+)</name>
        <dbReference type="ChEBI" id="CHEBI:18420"/>
        <label>2</label>
    </ligand>
</feature>
<dbReference type="PROSITE" id="PS00629">
    <property type="entry name" value="IMP_1"/>
    <property type="match status" value="1"/>
</dbReference>
<comment type="similarity">
    <text evidence="3">Belongs to the inositol monophosphatase superfamily.</text>
</comment>
<keyword evidence="7 13" id="KW-0378">Hydrolase</keyword>
<evidence type="ECO:0000313" key="13">
    <source>
        <dbReference type="EMBL" id="QGZ96789.1"/>
    </source>
</evidence>
<evidence type="ECO:0000256" key="8">
    <source>
        <dbReference type="ARBA" id="ARBA00022842"/>
    </source>
</evidence>
<keyword evidence="6 12" id="KW-0479">Metal-binding</keyword>
<name>A0A6I6MPZ4_9CAUL</name>
<dbReference type="EMBL" id="CP047045">
    <property type="protein sequence ID" value="QGZ96789.1"/>
    <property type="molecule type" value="Genomic_DNA"/>
</dbReference>
<proteinExistence type="inferred from homology"/>
<evidence type="ECO:0000256" key="9">
    <source>
        <dbReference type="ARBA" id="ARBA00023102"/>
    </source>
</evidence>
<evidence type="ECO:0000256" key="3">
    <source>
        <dbReference type="ARBA" id="ARBA00009759"/>
    </source>
</evidence>
<dbReference type="GO" id="GO:0004401">
    <property type="term" value="F:histidinol-phosphatase activity"/>
    <property type="evidence" value="ECO:0007669"/>
    <property type="project" value="UniProtKB-UniRule"/>
</dbReference>
<dbReference type="InterPro" id="IPR051090">
    <property type="entry name" value="Inositol_monoP_superfamily"/>
</dbReference>
<dbReference type="SUPFAM" id="SSF56655">
    <property type="entry name" value="Carbohydrate phosphatase"/>
    <property type="match status" value="1"/>
</dbReference>
<evidence type="ECO:0000313" key="14">
    <source>
        <dbReference type="Proteomes" id="UP000431269"/>
    </source>
</evidence>
<dbReference type="KEGG" id="tsv:DSM104635_03651"/>
<feature type="binding site" evidence="12">
    <location>
        <position position="87"/>
    </location>
    <ligand>
        <name>Mg(2+)</name>
        <dbReference type="ChEBI" id="CHEBI:18420"/>
        <label>1</label>
        <note>catalytic</note>
    </ligand>
</feature>
<dbReference type="InterPro" id="IPR011809">
    <property type="entry name" value="His_9_proposed"/>
</dbReference>
<keyword evidence="5" id="KW-0028">Amino-acid biosynthesis</keyword>
<evidence type="ECO:0000256" key="6">
    <source>
        <dbReference type="ARBA" id="ARBA00022723"/>
    </source>
</evidence>
<dbReference type="Pfam" id="PF00459">
    <property type="entry name" value="Inositol_P"/>
    <property type="match status" value="1"/>
</dbReference>
<dbReference type="PANTHER" id="PTHR43200">
    <property type="entry name" value="PHOSPHATASE"/>
    <property type="match status" value="1"/>
</dbReference>
<feature type="binding site" evidence="12">
    <location>
        <position position="214"/>
    </location>
    <ligand>
        <name>Mg(2+)</name>
        <dbReference type="ChEBI" id="CHEBI:18420"/>
        <label>1</label>
        <note>catalytic</note>
    </ligand>
</feature>
<keyword evidence="14" id="KW-1185">Reference proteome</keyword>
<comment type="pathway">
    <text evidence="2">Amino-acid biosynthesis; L-histidine biosynthesis; L-histidine from 5-phospho-alpha-D-ribose 1-diphosphate: step 8/9.</text>
</comment>
<comment type="catalytic activity">
    <reaction evidence="10">
        <text>L-histidinol phosphate + H2O = L-histidinol + phosphate</text>
        <dbReference type="Rhea" id="RHEA:14465"/>
        <dbReference type="ChEBI" id="CHEBI:15377"/>
        <dbReference type="ChEBI" id="CHEBI:43474"/>
        <dbReference type="ChEBI" id="CHEBI:57699"/>
        <dbReference type="ChEBI" id="CHEBI:57980"/>
        <dbReference type="EC" id="3.1.3.15"/>
    </reaction>
</comment>
<evidence type="ECO:0000256" key="10">
    <source>
        <dbReference type="ARBA" id="ARBA00049158"/>
    </source>
</evidence>
<evidence type="ECO:0000256" key="11">
    <source>
        <dbReference type="NCBIfam" id="TIGR02067"/>
    </source>
</evidence>
<sequence length="261" mass="28027">MTPPEAPRLLTFADTLADAARAAILPYFRAAHTVESKGALFDPVTDADKAAERAMRTLIEREFPDHSVLGEEYGGELSRSGYQWILDPIDGTRAFISGLPLWGVLIGLYHDGRPLIGVMDQPYLDERYRGWNDGANLTAQGVTRPLKTRACAGLGDAILSTTDPYLFKGDEADAFARVRAEAKLTRYGYDCYAYAMVASGTMDCVVESGLKPFDIAALIPILTGAGGGVCAWDGGDASAGGRALAYGDERIRNAALDLLAR</sequence>
<accession>A0A6I6MPZ4</accession>
<dbReference type="FunFam" id="3.30.540.10:FF:000030">
    <property type="entry name" value="Inositol monophosphatase"/>
    <property type="match status" value="1"/>
</dbReference>
<dbReference type="NCBIfam" id="TIGR02067">
    <property type="entry name" value="his_9_HisN"/>
    <property type="match status" value="1"/>
</dbReference>
<dbReference type="InterPro" id="IPR020583">
    <property type="entry name" value="Inositol_monoP_metal-BS"/>
</dbReference>
<gene>
    <name evidence="13" type="primary">hisN</name>
    <name evidence="13" type="ORF">DSM104635_03651</name>
</gene>
<dbReference type="UniPathway" id="UPA00031">
    <property type="reaction ID" value="UER00013"/>
</dbReference>
<evidence type="ECO:0000256" key="4">
    <source>
        <dbReference type="ARBA" id="ARBA00013085"/>
    </source>
</evidence>
<feature type="binding site" evidence="12">
    <location>
        <position position="89"/>
    </location>
    <ligand>
        <name>Mg(2+)</name>
        <dbReference type="ChEBI" id="CHEBI:18420"/>
        <label>1</label>
        <note>catalytic</note>
    </ligand>
</feature>
<dbReference type="CDD" id="cd01641">
    <property type="entry name" value="Bacterial_IMPase_like_1"/>
    <property type="match status" value="1"/>
</dbReference>
<comment type="cofactor">
    <cofactor evidence="1 12">
        <name>Mg(2+)</name>
        <dbReference type="ChEBI" id="CHEBI:18420"/>
    </cofactor>
</comment>
<evidence type="ECO:0000256" key="12">
    <source>
        <dbReference type="PIRSR" id="PIRSR600760-2"/>
    </source>
</evidence>
<organism evidence="13 14">
    <name type="scientific">Terricaulis silvestris</name>
    <dbReference type="NCBI Taxonomy" id="2686094"/>
    <lineage>
        <taxon>Bacteria</taxon>
        <taxon>Pseudomonadati</taxon>
        <taxon>Pseudomonadota</taxon>
        <taxon>Alphaproteobacteria</taxon>
        <taxon>Caulobacterales</taxon>
        <taxon>Caulobacteraceae</taxon>
        <taxon>Terricaulis</taxon>
    </lineage>
</organism>
<dbReference type="GO" id="GO:0046872">
    <property type="term" value="F:metal ion binding"/>
    <property type="evidence" value="ECO:0007669"/>
    <property type="project" value="UniProtKB-KW"/>
</dbReference>
<dbReference type="Proteomes" id="UP000431269">
    <property type="component" value="Chromosome"/>
</dbReference>
<evidence type="ECO:0000256" key="2">
    <source>
        <dbReference type="ARBA" id="ARBA00004970"/>
    </source>
</evidence>
<dbReference type="EC" id="3.1.3.15" evidence="4 11"/>
<dbReference type="PRINTS" id="PR00377">
    <property type="entry name" value="IMPHPHTASES"/>
</dbReference>
<dbReference type="RefSeq" id="WP_158767560.1">
    <property type="nucleotide sequence ID" value="NZ_CP047045.1"/>
</dbReference>
<dbReference type="GO" id="GO:0000105">
    <property type="term" value="P:L-histidine biosynthetic process"/>
    <property type="evidence" value="ECO:0007669"/>
    <property type="project" value="UniProtKB-UniRule"/>
</dbReference>
<feature type="binding site" evidence="12">
    <location>
        <position position="71"/>
    </location>
    <ligand>
        <name>Mg(2+)</name>
        <dbReference type="ChEBI" id="CHEBI:18420"/>
        <label>1</label>
        <note>catalytic</note>
    </ligand>
</feature>
<dbReference type="PANTHER" id="PTHR43200:SF6">
    <property type="entry name" value="3'(2'),5'-BISPHOSPHATE NUCLEOTIDASE"/>
    <property type="match status" value="1"/>
</dbReference>
<dbReference type="Gene3D" id="3.40.190.80">
    <property type="match status" value="1"/>
</dbReference>
<keyword evidence="9" id="KW-0368">Histidine biosynthesis</keyword>
<dbReference type="AlphaFoldDB" id="A0A6I6MPZ4"/>
<evidence type="ECO:0000256" key="1">
    <source>
        <dbReference type="ARBA" id="ARBA00001946"/>
    </source>
</evidence>
<reference evidence="14" key="1">
    <citation type="submission" date="2019-12" db="EMBL/GenBank/DDBJ databases">
        <title>Complete genome of Terracaulis silvestris 0127_4.</title>
        <authorList>
            <person name="Vieira S."/>
            <person name="Riedel T."/>
            <person name="Sproer C."/>
            <person name="Pascual J."/>
            <person name="Boedeker C."/>
            <person name="Overmann J."/>
        </authorList>
    </citation>
    <scope>NUCLEOTIDE SEQUENCE [LARGE SCALE GENOMIC DNA]</scope>
    <source>
        <strain evidence="14">0127_4</strain>
    </source>
</reference>
<dbReference type="InterPro" id="IPR000760">
    <property type="entry name" value="Inositol_monophosphatase-like"/>
</dbReference>
<evidence type="ECO:0000256" key="7">
    <source>
        <dbReference type="ARBA" id="ARBA00022801"/>
    </source>
</evidence>
<protein>
    <recommendedName>
        <fullName evidence="4 11">Histidinol-phosphatase</fullName>
        <ecNumber evidence="4 11">3.1.3.15</ecNumber>
    </recommendedName>
</protein>